<dbReference type="Gene3D" id="3.30.530.20">
    <property type="match status" value="1"/>
</dbReference>
<evidence type="ECO:0008006" key="3">
    <source>
        <dbReference type="Google" id="ProtNLM"/>
    </source>
</evidence>
<dbReference type="EMBL" id="JAVDQF010000001">
    <property type="protein sequence ID" value="MDR6270835.1"/>
    <property type="molecule type" value="Genomic_DNA"/>
</dbReference>
<keyword evidence="2" id="KW-1185">Reference proteome</keyword>
<accession>A0ABU1JFC0</accession>
<reference evidence="1 2" key="1">
    <citation type="submission" date="2023-07" db="EMBL/GenBank/DDBJ databases">
        <title>Sequencing the genomes of 1000 actinobacteria strains.</title>
        <authorList>
            <person name="Klenk H.-P."/>
        </authorList>
    </citation>
    <scope>NUCLEOTIDE SEQUENCE [LARGE SCALE GENOMIC DNA]</scope>
    <source>
        <strain evidence="1 2">DSM 14555</strain>
    </source>
</reference>
<proteinExistence type="predicted"/>
<dbReference type="CDD" id="cd07824">
    <property type="entry name" value="SRPBCC_6"/>
    <property type="match status" value="1"/>
</dbReference>
<evidence type="ECO:0000313" key="1">
    <source>
        <dbReference type="EMBL" id="MDR6270835.1"/>
    </source>
</evidence>
<dbReference type="SUPFAM" id="SSF55961">
    <property type="entry name" value="Bet v1-like"/>
    <property type="match status" value="1"/>
</dbReference>
<sequence length="156" mass="17348">MHKYSFHTVWTLPASPERCWHELVALRSWQLWWPAFQPEQPAGSGPARPGDQIALRVRSPLGYRLRLRLEITGVVPMRRLDVAGSGDLAGVGRADFEAAGSIGQPSTVLRIDWTVATTKAWMNALAPVAAPAFAWAHGKVMADGERRFRRHLDRTG</sequence>
<dbReference type="Proteomes" id="UP001185069">
    <property type="component" value="Unassembled WGS sequence"/>
</dbReference>
<evidence type="ECO:0000313" key="2">
    <source>
        <dbReference type="Proteomes" id="UP001185069"/>
    </source>
</evidence>
<dbReference type="RefSeq" id="WP_309800160.1">
    <property type="nucleotide sequence ID" value="NZ_BAAAHY010000004.1"/>
</dbReference>
<dbReference type="InterPro" id="IPR023393">
    <property type="entry name" value="START-like_dom_sf"/>
</dbReference>
<protein>
    <recommendedName>
        <fullName evidence="3">Polyketide cyclase</fullName>
    </recommendedName>
</protein>
<comment type="caution">
    <text evidence="1">The sequence shown here is derived from an EMBL/GenBank/DDBJ whole genome shotgun (WGS) entry which is preliminary data.</text>
</comment>
<organism evidence="1 2">
    <name type="scientific">Arthrobacter russicus</name>
    <dbReference type="NCBI Taxonomy" id="172040"/>
    <lineage>
        <taxon>Bacteria</taxon>
        <taxon>Bacillati</taxon>
        <taxon>Actinomycetota</taxon>
        <taxon>Actinomycetes</taxon>
        <taxon>Micrococcales</taxon>
        <taxon>Micrococcaceae</taxon>
        <taxon>Arthrobacter</taxon>
    </lineage>
</organism>
<gene>
    <name evidence="1" type="ORF">JOE69_003073</name>
</gene>
<name>A0ABU1JFC0_9MICC</name>